<protein>
    <submittedName>
        <fullName evidence="3">Diguanylate cyclase</fullName>
    </submittedName>
</protein>
<feature type="transmembrane region" description="Helical" evidence="1">
    <location>
        <begin position="90"/>
        <end position="109"/>
    </location>
</feature>
<dbReference type="Pfam" id="PF00990">
    <property type="entry name" value="GGDEF"/>
    <property type="match status" value="1"/>
</dbReference>
<accession>A0A494YTZ5</accession>
<evidence type="ECO:0000256" key="1">
    <source>
        <dbReference type="SAM" id="Phobius"/>
    </source>
</evidence>
<dbReference type="Proteomes" id="UP000272238">
    <property type="component" value="Unassembled WGS sequence"/>
</dbReference>
<dbReference type="PROSITE" id="PS50887">
    <property type="entry name" value="GGDEF"/>
    <property type="match status" value="1"/>
</dbReference>
<feature type="transmembrane region" description="Helical" evidence="1">
    <location>
        <begin position="57"/>
        <end position="78"/>
    </location>
</feature>
<reference evidence="3 4" key="1">
    <citation type="journal article" date="2016" name="Antonie Van Leeuwenhoek">
        <title>Lysinibacillus endophyticus sp. nov., an indole-3-acetic acid producing endophytic bacterium isolated from corn root (Zea mays cv. Xinken-5).</title>
        <authorList>
            <person name="Yu J."/>
            <person name="Guan X."/>
            <person name="Liu C."/>
            <person name="Xiang W."/>
            <person name="Yu Z."/>
            <person name="Liu X."/>
            <person name="Wang G."/>
        </authorList>
    </citation>
    <scope>NUCLEOTIDE SEQUENCE [LARGE SCALE GENOMIC DNA]</scope>
    <source>
        <strain evidence="3 4">DSM 100506</strain>
    </source>
</reference>
<dbReference type="GO" id="GO:0005886">
    <property type="term" value="C:plasma membrane"/>
    <property type="evidence" value="ECO:0007669"/>
    <property type="project" value="TreeGrafter"/>
</dbReference>
<dbReference type="Gene3D" id="3.30.70.270">
    <property type="match status" value="1"/>
</dbReference>
<dbReference type="EMBL" id="RBZN01000060">
    <property type="protein sequence ID" value="RKQ13585.1"/>
    <property type="molecule type" value="Genomic_DNA"/>
</dbReference>
<feature type="transmembrane region" description="Helical" evidence="1">
    <location>
        <begin position="115"/>
        <end position="135"/>
    </location>
</feature>
<dbReference type="OrthoDB" id="9759607at2"/>
<sequence length="391" mass="45526">MDDHEQLLIKSEIIKQNLHKISLLNRVFTIVIVFLFLFTNIITNIPILNLDNLINISYFNFFSLFTFNFLIFLIVDIRKIQINNDNIKKVELFITLYVTFFLSIGAFISMREQEIYNPLLIYTMILFTCSSFLVLSVKQVSIPLITSTCVLLLGLYLQHGFDQIFILQLLYIASIIPIAFFISQSFYYSFKRSIKFQIEMVREAQISRELTKKLREANRKLELQSMLDPLTSLFNRRAYNNYLKELQTKLLENSYDLSVIMIDVDCFKMYNDTYGHAEGDKVLLKIAQVLKDLADEYHCFATRWGGEEFALLLFDVPEAFVKEMCNEVKTRVNQLQINHNTSHISDVVSVSIGASTKTILQPDDILACIKQADEALYFVKEHGRNNFEHVI</sequence>
<organism evidence="3 4">
    <name type="scientific">Ureibacillus endophyticus</name>
    <dbReference type="NCBI Taxonomy" id="1978490"/>
    <lineage>
        <taxon>Bacteria</taxon>
        <taxon>Bacillati</taxon>
        <taxon>Bacillota</taxon>
        <taxon>Bacilli</taxon>
        <taxon>Bacillales</taxon>
        <taxon>Caryophanaceae</taxon>
        <taxon>Ureibacillus</taxon>
    </lineage>
</organism>
<dbReference type="FunFam" id="3.30.70.270:FF:000001">
    <property type="entry name" value="Diguanylate cyclase domain protein"/>
    <property type="match status" value="1"/>
</dbReference>
<dbReference type="PANTHER" id="PTHR45138:SF9">
    <property type="entry name" value="DIGUANYLATE CYCLASE DGCM-RELATED"/>
    <property type="match status" value="1"/>
</dbReference>
<feature type="domain" description="GGDEF" evidence="2">
    <location>
        <begin position="255"/>
        <end position="391"/>
    </location>
</feature>
<dbReference type="GO" id="GO:1902201">
    <property type="term" value="P:negative regulation of bacterial-type flagellum-dependent cell motility"/>
    <property type="evidence" value="ECO:0007669"/>
    <property type="project" value="TreeGrafter"/>
</dbReference>
<feature type="transmembrane region" description="Helical" evidence="1">
    <location>
        <begin position="165"/>
        <end position="190"/>
    </location>
</feature>
<evidence type="ECO:0000313" key="3">
    <source>
        <dbReference type="EMBL" id="RKQ13585.1"/>
    </source>
</evidence>
<dbReference type="NCBIfam" id="TIGR00254">
    <property type="entry name" value="GGDEF"/>
    <property type="match status" value="1"/>
</dbReference>
<feature type="transmembrane region" description="Helical" evidence="1">
    <location>
        <begin position="23"/>
        <end position="45"/>
    </location>
</feature>
<dbReference type="SUPFAM" id="SSF55073">
    <property type="entry name" value="Nucleotide cyclase"/>
    <property type="match status" value="1"/>
</dbReference>
<dbReference type="InterPro" id="IPR029787">
    <property type="entry name" value="Nucleotide_cyclase"/>
</dbReference>
<dbReference type="InterPro" id="IPR050469">
    <property type="entry name" value="Diguanylate_Cyclase"/>
</dbReference>
<name>A0A494YTZ5_9BACL</name>
<proteinExistence type="predicted"/>
<dbReference type="PANTHER" id="PTHR45138">
    <property type="entry name" value="REGULATORY COMPONENTS OF SENSORY TRANSDUCTION SYSTEM"/>
    <property type="match status" value="1"/>
</dbReference>
<dbReference type="GO" id="GO:0052621">
    <property type="term" value="F:diguanylate cyclase activity"/>
    <property type="evidence" value="ECO:0007669"/>
    <property type="project" value="TreeGrafter"/>
</dbReference>
<gene>
    <name evidence="3" type="ORF">D8M03_15700</name>
</gene>
<keyword evidence="1" id="KW-0472">Membrane</keyword>
<dbReference type="GO" id="GO:0043709">
    <property type="term" value="P:cell adhesion involved in single-species biofilm formation"/>
    <property type="evidence" value="ECO:0007669"/>
    <property type="project" value="TreeGrafter"/>
</dbReference>
<comment type="caution">
    <text evidence="3">The sequence shown here is derived from an EMBL/GenBank/DDBJ whole genome shotgun (WGS) entry which is preliminary data.</text>
</comment>
<dbReference type="InterPro" id="IPR000160">
    <property type="entry name" value="GGDEF_dom"/>
</dbReference>
<evidence type="ECO:0000313" key="4">
    <source>
        <dbReference type="Proteomes" id="UP000272238"/>
    </source>
</evidence>
<dbReference type="RefSeq" id="WP_121215766.1">
    <property type="nucleotide sequence ID" value="NZ_RBZN01000060.1"/>
</dbReference>
<keyword evidence="4" id="KW-1185">Reference proteome</keyword>
<dbReference type="InterPro" id="IPR043128">
    <property type="entry name" value="Rev_trsase/Diguanyl_cyclase"/>
</dbReference>
<dbReference type="CDD" id="cd01949">
    <property type="entry name" value="GGDEF"/>
    <property type="match status" value="1"/>
</dbReference>
<keyword evidence="1" id="KW-0812">Transmembrane</keyword>
<dbReference type="AlphaFoldDB" id="A0A494YTZ5"/>
<feature type="transmembrane region" description="Helical" evidence="1">
    <location>
        <begin position="142"/>
        <end position="159"/>
    </location>
</feature>
<keyword evidence="1" id="KW-1133">Transmembrane helix</keyword>
<dbReference type="SMART" id="SM00267">
    <property type="entry name" value="GGDEF"/>
    <property type="match status" value="1"/>
</dbReference>
<evidence type="ECO:0000259" key="2">
    <source>
        <dbReference type="PROSITE" id="PS50887"/>
    </source>
</evidence>